<name>A0AAD5YH59_9APHY</name>
<gene>
    <name evidence="1" type="ORF">NLI96_g2848</name>
</gene>
<accession>A0AAD5YH59</accession>
<proteinExistence type="predicted"/>
<dbReference type="EMBL" id="JANAWD010000067">
    <property type="protein sequence ID" value="KAJ3488430.1"/>
    <property type="molecule type" value="Genomic_DNA"/>
</dbReference>
<sequence length="136" mass="15289">MTSESKPAAPVAPYVISDWERVNYYNGISTGPPELFYRSDLLENPFPPKGTPHPYQVRPRSLQHAAQCRLGYFRFVTEDEDGNTTRGPVVIWISIYPNSATTKDAHDASLDILAILKDNGVEDVVVEWIEAVVERL</sequence>
<evidence type="ECO:0000313" key="2">
    <source>
        <dbReference type="Proteomes" id="UP001212997"/>
    </source>
</evidence>
<dbReference type="AlphaFoldDB" id="A0AAD5YH59"/>
<reference evidence="1" key="1">
    <citation type="submission" date="2022-07" db="EMBL/GenBank/DDBJ databases">
        <title>Genome Sequence of Physisporinus lineatus.</title>
        <authorList>
            <person name="Buettner E."/>
        </authorList>
    </citation>
    <scope>NUCLEOTIDE SEQUENCE</scope>
    <source>
        <strain evidence="1">VT162</strain>
    </source>
</reference>
<keyword evidence="2" id="KW-1185">Reference proteome</keyword>
<evidence type="ECO:0000313" key="1">
    <source>
        <dbReference type="EMBL" id="KAJ3488430.1"/>
    </source>
</evidence>
<comment type="caution">
    <text evidence="1">The sequence shown here is derived from an EMBL/GenBank/DDBJ whole genome shotgun (WGS) entry which is preliminary data.</text>
</comment>
<dbReference type="Proteomes" id="UP001212997">
    <property type="component" value="Unassembled WGS sequence"/>
</dbReference>
<organism evidence="1 2">
    <name type="scientific">Meripilus lineatus</name>
    <dbReference type="NCBI Taxonomy" id="2056292"/>
    <lineage>
        <taxon>Eukaryota</taxon>
        <taxon>Fungi</taxon>
        <taxon>Dikarya</taxon>
        <taxon>Basidiomycota</taxon>
        <taxon>Agaricomycotina</taxon>
        <taxon>Agaricomycetes</taxon>
        <taxon>Polyporales</taxon>
        <taxon>Meripilaceae</taxon>
        <taxon>Meripilus</taxon>
    </lineage>
</organism>
<protein>
    <submittedName>
        <fullName evidence="1">Uncharacterized protein</fullName>
    </submittedName>
</protein>